<evidence type="ECO:0000256" key="1">
    <source>
        <dbReference type="SAM" id="Phobius"/>
    </source>
</evidence>
<keyword evidence="1" id="KW-0472">Membrane</keyword>
<protein>
    <submittedName>
        <fullName evidence="2">Uncharacterized protein</fullName>
    </submittedName>
</protein>
<reference evidence="2 3" key="1">
    <citation type="journal article" date="2019" name="Int. J. Syst. Evol. Microbiol.">
        <title>The Global Catalogue of Microorganisms (GCM) 10K type strain sequencing project: providing services to taxonomists for standard genome sequencing and annotation.</title>
        <authorList>
            <consortium name="The Broad Institute Genomics Platform"/>
            <consortium name="The Broad Institute Genome Sequencing Center for Infectious Disease"/>
            <person name="Wu L."/>
            <person name="Ma J."/>
        </authorList>
    </citation>
    <scope>NUCLEOTIDE SEQUENCE [LARGE SCALE GENOMIC DNA]</scope>
    <source>
        <strain evidence="2 3">JCM 30072</strain>
    </source>
</reference>
<name>A0ABD5VXS9_9EURY</name>
<comment type="caution">
    <text evidence="2">The sequence shown here is derived from an EMBL/GenBank/DDBJ whole genome shotgun (WGS) entry which is preliminary data.</text>
</comment>
<evidence type="ECO:0000313" key="3">
    <source>
        <dbReference type="Proteomes" id="UP001596445"/>
    </source>
</evidence>
<dbReference type="AlphaFoldDB" id="A0ABD5VXS9"/>
<dbReference type="RefSeq" id="WP_382184378.1">
    <property type="nucleotide sequence ID" value="NZ_JBHSZI010000001.1"/>
</dbReference>
<feature type="transmembrane region" description="Helical" evidence="1">
    <location>
        <begin position="80"/>
        <end position="98"/>
    </location>
</feature>
<organism evidence="2 3">
    <name type="scientific">Halovenus salina</name>
    <dbReference type="NCBI Taxonomy" id="1510225"/>
    <lineage>
        <taxon>Archaea</taxon>
        <taxon>Methanobacteriati</taxon>
        <taxon>Methanobacteriota</taxon>
        <taxon>Stenosarchaea group</taxon>
        <taxon>Halobacteria</taxon>
        <taxon>Halobacteriales</taxon>
        <taxon>Haloarculaceae</taxon>
        <taxon>Halovenus</taxon>
    </lineage>
</organism>
<proteinExistence type="predicted"/>
<accession>A0ABD5VXS9</accession>
<sequence>MKACWRSLRSSAETFCSLISAAIVATTLLDGRNVAGVARFAVVCGVVGVFEVEFLDILVVLVLGLFIFQPGNLAVAGDCVFEYVVVAFGDDVFSALVVGKRRVDRFERGLGQELLDVVAPSCADAIHRGICFSGLQVALEDDAVVVDDPVLATVLRVEPEILDLDIFGYCVRE</sequence>
<feature type="transmembrane region" description="Helical" evidence="1">
    <location>
        <begin position="41"/>
        <end position="68"/>
    </location>
</feature>
<keyword evidence="1" id="KW-0812">Transmembrane</keyword>
<keyword evidence="1" id="KW-1133">Transmembrane helix</keyword>
<evidence type="ECO:0000313" key="2">
    <source>
        <dbReference type="EMBL" id="MFC7057597.1"/>
    </source>
</evidence>
<dbReference type="Proteomes" id="UP001596445">
    <property type="component" value="Unassembled WGS sequence"/>
</dbReference>
<gene>
    <name evidence="2" type="ORF">ACFQQG_04675</name>
</gene>
<dbReference type="EMBL" id="JBHSZI010000001">
    <property type="protein sequence ID" value="MFC7057597.1"/>
    <property type="molecule type" value="Genomic_DNA"/>
</dbReference>
<keyword evidence="3" id="KW-1185">Reference proteome</keyword>